<evidence type="ECO:0000313" key="4">
    <source>
        <dbReference type="EMBL" id="RPA87408.1"/>
    </source>
</evidence>
<feature type="compositionally biased region" description="Low complexity" evidence="1">
    <location>
        <begin position="406"/>
        <end position="419"/>
    </location>
</feature>
<evidence type="ECO:0008006" key="6">
    <source>
        <dbReference type="Google" id="ProtNLM"/>
    </source>
</evidence>
<feature type="chain" id="PRO_5018312229" description="Concanavalin A-like lectin/glucanase" evidence="3">
    <location>
        <begin position="23"/>
        <end position="605"/>
    </location>
</feature>
<keyword evidence="2" id="KW-0472">Membrane</keyword>
<reference evidence="4 5" key="1">
    <citation type="journal article" date="2018" name="Nat. Ecol. Evol.">
        <title>Pezizomycetes genomes reveal the molecular basis of ectomycorrhizal truffle lifestyle.</title>
        <authorList>
            <person name="Murat C."/>
            <person name="Payen T."/>
            <person name="Noel B."/>
            <person name="Kuo A."/>
            <person name="Morin E."/>
            <person name="Chen J."/>
            <person name="Kohler A."/>
            <person name="Krizsan K."/>
            <person name="Balestrini R."/>
            <person name="Da Silva C."/>
            <person name="Montanini B."/>
            <person name="Hainaut M."/>
            <person name="Levati E."/>
            <person name="Barry K.W."/>
            <person name="Belfiori B."/>
            <person name="Cichocki N."/>
            <person name="Clum A."/>
            <person name="Dockter R.B."/>
            <person name="Fauchery L."/>
            <person name="Guy J."/>
            <person name="Iotti M."/>
            <person name="Le Tacon F."/>
            <person name="Lindquist E.A."/>
            <person name="Lipzen A."/>
            <person name="Malagnac F."/>
            <person name="Mello A."/>
            <person name="Molinier V."/>
            <person name="Miyauchi S."/>
            <person name="Poulain J."/>
            <person name="Riccioni C."/>
            <person name="Rubini A."/>
            <person name="Sitrit Y."/>
            <person name="Splivallo R."/>
            <person name="Traeger S."/>
            <person name="Wang M."/>
            <person name="Zifcakova L."/>
            <person name="Wipf D."/>
            <person name="Zambonelli A."/>
            <person name="Paolocci F."/>
            <person name="Nowrousian M."/>
            <person name="Ottonello S."/>
            <person name="Baldrian P."/>
            <person name="Spatafora J.W."/>
            <person name="Henrissat B."/>
            <person name="Nagy L.G."/>
            <person name="Aury J.M."/>
            <person name="Wincker P."/>
            <person name="Grigoriev I.V."/>
            <person name="Bonfante P."/>
            <person name="Martin F.M."/>
        </authorList>
    </citation>
    <scope>NUCLEOTIDE SEQUENCE [LARGE SCALE GENOMIC DNA]</scope>
    <source>
        <strain evidence="4 5">RN42</strain>
    </source>
</reference>
<keyword evidence="2" id="KW-0812">Transmembrane</keyword>
<dbReference type="AlphaFoldDB" id="A0A3N4IRP3"/>
<proteinExistence type="predicted"/>
<keyword evidence="3" id="KW-0732">Signal</keyword>
<feature type="region of interest" description="Disordered" evidence="1">
    <location>
        <begin position="399"/>
        <end position="419"/>
    </location>
</feature>
<dbReference type="Proteomes" id="UP000275078">
    <property type="component" value="Unassembled WGS sequence"/>
</dbReference>
<name>A0A3N4IRP3_ASCIM</name>
<feature type="signal peptide" evidence="3">
    <location>
        <begin position="1"/>
        <end position="22"/>
    </location>
</feature>
<protein>
    <recommendedName>
        <fullName evidence="6">Concanavalin A-like lectin/glucanase</fullName>
    </recommendedName>
</protein>
<dbReference type="OrthoDB" id="5353427at2759"/>
<dbReference type="EMBL" id="ML119646">
    <property type="protein sequence ID" value="RPA87408.1"/>
    <property type="molecule type" value="Genomic_DNA"/>
</dbReference>
<dbReference type="STRING" id="1160509.A0A3N4IRP3"/>
<evidence type="ECO:0000256" key="1">
    <source>
        <dbReference type="SAM" id="MobiDB-lite"/>
    </source>
</evidence>
<feature type="region of interest" description="Disordered" evidence="1">
    <location>
        <begin position="541"/>
        <end position="605"/>
    </location>
</feature>
<accession>A0A3N4IRP3</accession>
<organism evidence="4 5">
    <name type="scientific">Ascobolus immersus RN42</name>
    <dbReference type="NCBI Taxonomy" id="1160509"/>
    <lineage>
        <taxon>Eukaryota</taxon>
        <taxon>Fungi</taxon>
        <taxon>Dikarya</taxon>
        <taxon>Ascomycota</taxon>
        <taxon>Pezizomycotina</taxon>
        <taxon>Pezizomycetes</taxon>
        <taxon>Pezizales</taxon>
        <taxon>Ascobolaceae</taxon>
        <taxon>Ascobolus</taxon>
    </lineage>
</organism>
<feature type="compositionally biased region" description="Basic and acidic residues" evidence="1">
    <location>
        <begin position="583"/>
        <end position="594"/>
    </location>
</feature>
<evidence type="ECO:0000256" key="2">
    <source>
        <dbReference type="SAM" id="Phobius"/>
    </source>
</evidence>
<sequence>MVRFTKTSTFLCLFALATPALSQRQNDADYTLLESAYDPLISSLDKQLNPVSLDDFLGEASNYAISSTQDMKDSNWYNGGLRFGKGISVEGDDAEWEAYGISTVADSGFKSEKYDNVTAVSWGSEKGGLRVTFLRESSIVKRGRWVYGHALLVEPERVQGVVSFKKVENGAKEHGFVWRGKWLIVTGGDVVRVFDTEKVWKVESGRKVGREGGNKWGGGGYGFVIPQVKTLSMKNKDIDFPITIAALDRNHTSPCLLLGSTSNINSNFTRYEFSTASTTVLSTSTSKAPTEAEAIWSFKTNIKHTRGFSYASGEAYISSGADDAPSASNSGGYTDLLVWKPGHWSDEYNNHLFGKPQGTSYDPSTNTLYTVGRVPNANDNGDQYILTLDLSLRNSTAPTVNGGGPVTVTSPSDDTTSKSPFRDILTDILDGPDDGTGPLVPVTRTGAKALPQGAIAGIAVGCICAFFALSICLYLYLHHRRYSSNPRSVTAASQRKWNEKANISGTGRTRGGKGGHIELSATPVSSTAELESPSVGNFTTVTSGGPASPRHGPFGTGHANANSSPVTPGPASGRSWELGGQQRYEKEGEGREVYYEVDGEGSGRR</sequence>
<gene>
    <name evidence="4" type="ORF">BJ508DRAFT_357059</name>
</gene>
<evidence type="ECO:0000256" key="3">
    <source>
        <dbReference type="SAM" id="SignalP"/>
    </source>
</evidence>
<evidence type="ECO:0000313" key="5">
    <source>
        <dbReference type="Proteomes" id="UP000275078"/>
    </source>
</evidence>
<keyword evidence="5" id="KW-1185">Reference proteome</keyword>
<feature type="transmembrane region" description="Helical" evidence="2">
    <location>
        <begin position="454"/>
        <end position="477"/>
    </location>
</feature>
<keyword evidence="2" id="KW-1133">Transmembrane helix</keyword>